<keyword evidence="5" id="KW-0539">Nucleus</keyword>
<reference evidence="8 9" key="1">
    <citation type="journal article" date="2014" name="Science">
        <title>Plant genetics. Early allopolyploid evolution in the post-Neolithic Brassica napus oilseed genome.</title>
        <authorList>
            <person name="Chalhoub B."/>
            <person name="Denoeud F."/>
            <person name="Liu S."/>
            <person name="Parkin I.A."/>
            <person name="Tang H."/>
            <person name="Wang X."/>
            <person name="Chiquet J."/>
            <person name="Belcram H."/>
            <person name="Tong C."/>
            <person name="Samans B."/>
            <person name="Correa M."/>
            <person name="Da Silva C."/>
            <person name="Just J."/>
            <person name="Falentin C."/>
            <person name="Koh C.S."/>
            <person name="Le Clainche I."/>
            <person name="Bernard M."/>
            <person name="Bento P."/>
            <person name="Noel B."/>
            <person name="Labadie K."/>
            <person name="Alberti A."/>
            <person name="Charles M."/>
            <person name="Arnaud D."/>
            <person name="Guo H."/>
            <person name="Daviaud C."/>
            <person name="Alamery S."/>
            <person name="Jabbari K."/>
            <person name="Zhao M."/>
            <person name="Edger P.P."/>
            <person name="Chelaifa H."/>
            <person name="Tack D."/>
            <person name="Lassalle G."/>
            <person name="Mestiri I."/>
            <person name="Schnel N."/>
            <person name="Le Paslier M.C."/>
            <person name="Fan G."/>
            <person name="Renault V."/>
            <person name="Bayer P.E."/>
            <person name="Golicz A.A."/>
            <person name="Manoli S."/>
            <person name="Lee T.H."/>
            <person name="Thi V.H."/>
            <person name="Chalabi S."/>
            <person name="Hu Q."/>
            <person name="Fan C."/>
            <person name="Tollenaere R."/>
            <person name="Lu Y."/>
            <person name="Battail C."/>
            <person name="Shen J."/>
            <person name="Sidebottom C.H."/>
            <person name="Wang X."/>
            <person name="Canaguier A."/>
            <person name="Chauveau A."/>
            <person name="Berard A."/>
            <person name="Deniot G."/>
            <person name="Guan M."/>
            <person name="Liu Z."/>
            <person name="Sun F."/>
            <person name="Lim Y.P."/>
            <person name="Lyons E."/>
            <person name="Town C.D."/>
            <person name="Bancroft I."/>
            <person name="Wang X."/>
            <person name="Meng J."/>
            <person name="Ma J."/>
            <person name="Pires J.C."/>
            <person name="King G.J."/>
            <person name="Brunel D."/>
            <person name="Delourme R."/>
            <person name="Renard M."/>
            <person name="Aury J.M."/>
            <person name="Adams K.L."/>
            <person name="Batley J."/>
            <person name="Snowdon R.J."/>
            <person name="Tost J."/>
            <person name="Edwards D."/>
            <person name="Zhou Y."/>
            <person name="Hua W."/>
            <person name="Sharpe A.G."/>
            <person name="Paterson A.H."/>
            <person name="Guan C."/>
            <person name="Wincker P."/>
        </authorList>
    </citation>
    <scope>NUCLEOTIDE SEQUENCE [LARGE SCALE GENOMIC DNA]</scope>
    <source>
        <strain evidence="9">cv. Darmor-bzh</strain>
    </source>
</reference>
<evidence type="ECO:0000256" key="1">
    <source>
        <dbReference type="ARBA" id="ARBA00004123"/>
    </source>
</evidence>
<dbReference type="AlphaFoldDB" id="A0A078IG76"/>
<dbReference type="Proteomes" id="UP000028999">
    <property type="component" value="Unassembled WGS sequence"/>
</dbReference>
<dbReference type="PaxDb" id="3708-A0A078IG76"/>
<dbReference type="InterPro" id="IPR019734">
    <property type="entry name" value="TPR_rpt"/>
</dbReference>
<dbReference type="InterPro" id="IPR044961">
    <property type="entry name" value="MS5/SDI1"/>
</dbReference>
<organism evidence="8 9">
    <name type="scientific">Brassica napus</name>
    <name type="common">Rape</name>
    <dbReference type="NCBI Taxonomy" id="3708"/>
    <lineage>
        <taxon>Eukaryota</taxon>
        <taxon>Viridiplantae</taxon>
        <taxon>Streptophyta</taxon>
        <taxon>Embryophyta</taxon>
        <taxon>Tracheophyta</taxon>
        <taxon>Spermatophyta</taxon>
        <taxon>Magnoliopsida</taxon>
        <taxon>eudicotyledons</taxon>
        <taxon>Gunneridae</taxon>
        <taxon>Pentapetalae</taxon>
        <taxon>rosids</taxon>
        <taxon>malvids</taxon>
        <taxon>Brassicales</taxon>
        <taxon>Brassicaceae</taxon>
        <taxon>Brassiceae</taxon>
        <taxon>Brassica</taxon>
    </lineage>
</organism>
<keyword evidence="4" id="KW-0175">Coiled coil</keyword>
<dbReference type="InterPro" id="IPR011990">
    <property type="entry name" value="TPR-like_helical_dom_sf"/>
</dbReference>
<evidence type="ECO:0000313" key="8">
    <source>
        <dbReference type="EMBL" id="CDY49001.1"/>
    </source>
</evidence>
<keyword evidence="9" id="KW-1185">Reference proteome</keyword>
<dbReference type="PANTHER" id="PTHR36326">
    <property type="entry name" value="PROTEIN POLLENLESS 3-LIKE 2"/>
    <property type="match status" value="1"/>
</dbReference>
<evidence type="ECO:0000313" key="9">
    <source>
        <dbReference type="Proteomes" id="UP000028999"/>
    </source>
</evidence>
<evidence type="ECO:0000256" key="4">
    <source>
        <dbReference type="ARBA" id="ARBA00023054"/>
    </source>
</evidence>
<dbReference type="SUPFAM" id="SSF48452">
    <property type="entry name" value="TPR-like"/>
    <property type="match status" value="1"/>
</dbReference>
<evidence type="ECO:0000256" key="3">
    <source>
        <dbReference type="ARBA" id="ARBA00022803"/>
    </source>
</evidence>
<sequence>MWRREDRRAPGGGYWTPPATWNMKKRVYTEMPMSERKRTCSNEKQEPFHMVHKVPSGDSPYGRAKHAQLISKDPERAISLFWAAINAGDRVDSALKDMAVVMKQLDRSDEGIEAIRSFRYLCPFESQGSIDNLLLELYKKSGRIQEEAELLEHKLKTLEHDTRHRGILTIAKRSHGKQISLTIEQEKARILGNLAWVHLQLHNYGTAEQHYRNALTLEPDNNKLCNLAICLMQRERVSVAVADHPGEIMISSSSDNFSSNCSFGSSVKETEALAEQGIMYSFDSVESPVLITQPRECNWVDEEVDHRVGQVTIGAARRLRFGNTYEKKKNSKSVESAESNTWTSKVRKMCADSEKGYQRNASESSH</sequence>
<dbReference type="Pfam" id="PF07719">
    <property type="entry name" value="TPR_2"/>
    <property type="match status" value="1"/>
</dbReference>
<name>A0A078IG76_BRANA</name>
<dbReference type="OMA" id="QPRECKW"/>
<dbReference type="SMART" id="SM00028">
    <property type="entry name" value="TPR"/>
    <property type="match status" value="1"/>
</dbReference>
<comment type="subcellular location">
    <subcellularLocation>
        <location evidence="1">Nucleus</location>
    </subcellularLocation>
</comment>
<dbReference type="EMBL" id="LK032806">
    <property type="protein sequence ID" value="CDY49001.1"/>
    <property type="molecule type" value="Genomic_DNA"/>
</dbReference>
<comment type="similarity">
    <text evidence="6">Belongs to the MS5 protein family.</text>
</comment>
<dbReference type="GO" id="GO:0005634">
    <property type="term" value="C:nucleus"/>
    <property type="evidence" value="ECO:0007669"/>
    <property type="project" value="UniProtKB-SubCell"/>
</dbReference>
<dbReference type="PANTHER" id="PTHR36326:SF4">
    <property type="entry name" value="PROTEIN POLLENLESS 3-LIKE 1"/>
    <property type="match status" value="1"/>
</dbReference>
<gene>
    <name evidence="8" type="primary">BnaAnng09950D</name>
    <name evidence="8" type="ORF">GSBRNA2T00092206001</name>
</gene>
<dbReference type="Gene3D" id="1.25.40.10">
    <property type="entry name" value="Tetratricopeptide repeat domain"/>
    <property type="match status" value="1"/>
</dbReference>
<feature type="repeat" description="TPR" evidence="7">
    <location>
        <begin position="188"/>
        <end position="221"/>
    </location>
</feature>
<evidence type="ECO:0000256" key="7">
    <source>
        <dbReference type="PROSITE-ProRule" id="PRU00339"/>
    </source>
</evidence>
<evidence type="ECO:0000256" key="5">
    <source>
        <dbReference type="ARBA" id="ARBA00023242"/>
    </source>
</evidence>
<evidence type="ECO:0000256" key="6">
    <source>
        <dbReference type="ARBA" id="ARBA00025750"/>
    </source>
</evidence>
<accession>A0A078IG76</accession>
<dbReference type="Gramene" id="CDY49001">
    <property type="protein sequence ID" value="CDY49001"/>
    <property type="gene ID" value="GSBRNA2T00092206001"/>
</dbReference>
<dbReference type="PROSITE" id="PS50005">
    <property type="entry name" value="TPR"/>
    <property type="match status" value="1"/>
</dbReference>
<dbReference type="InterPro" id="IPR013105">
    <property type="entry name" value="TPR_2"/>
</dbReference>
<protein>
    <submittedName>
        <fullName evidence="8">BnaAnng09950D protein</fullName>
    </submittedName>
</protein>
<dbReference type="STRING" id="3708.A0A078IG76"/>
<keyword evidence="2" id="KW-0677">Repeat</keyword>
<keyword evidence="3 7" id="KW-0802">TPR repeat</keyword>
<evidence type="ECO:0000256" key="2">
    <source>
        <dbReference type="ARBA" id="ARBA00022737"/>
    </source>
</evidence>
<proteinExistence type="inferred from homology"/>